<proteinExistence type="predicted"/>
<accession>A0A3M4K1R9</accession>
<protein>
    <submittedName>
        <fullName evidence="1">Putative Membrane protein</fullName>
    </submittedName>
</protein>
<name>A0A3M4K1R9_9PSED</name>
<evidence type="ECO:0000313" key="1">
    <source>
        <dbReference type="EMBL" id="RMQ22691.1"/>
    </source>
</evidence>
<sequence length="858" mass="94148">MQMSFSGAYRHAFQICQEAVGMTAGKSPYSAGWPGVTPHMGSVQSVLHATQLHFRHAAAGEHSTHAAHHFRHSALGGEFLHHLLHLFVLLDQTPDILNLSARPLRDTALARAADQVRVAALGWRHRVDDGFHLFELFLGRALGIAHLRQVDAADAWQFVHEATEAAHVFHLLQLVAEVFEIEAFALLELFRQFVGFVLVEGLFGLFDQAEHVAHAEDSRSDTVRMERLQRLALLAHTDKLDRLAGDCTHRQRSTTTSIAVDLGQDDTGQRQRIAECLGGVGRILAGHGIDHEQRFGWFGCSVQRLNLAHHLDIDVQTTGGIDDDHVDELQPGFLDGSQGDVHRLLADIGREERHADVGGQGFKLLDGGGTVHVDRHHHHGFLFALFKEARQLASGGGLARTLQTGHEDDRRRRDIEHQIFVGGAHQAFEFGLDDLHKRLARRQAARHLGADSTFLDAVDEVFDHRQGNVGFEQRHTHFAQGIFDVVLVQLGLASNVAQRLREAVGQIFKHARSFQALIEPRLVRPGPLCRKWRSASLRLEQVADYSEDSAARTPCRLLLWSFVICRLYAKLSVFSGPSIRIYVPFATQPASQPRRRRSLCRCDRLSGRASEPDRPARQTAAVPARRACSDCSRHRPLFPVDAFCRPWAGLLQFGQPDRRVGDCRDIDRHVAHSGGKPAGAALPARDDHRAARAVRAQRHGTADHGRARHPQPYSAVAAGLRHVHHCGVSSPVAAVAGLPAQAQTPFRADQELPAAANHGKPAVRLSVGRLDAALAVTAFRLAVRRKPVCPAPGAQNPAGVSGVGGVQRVVMGTQSPRMARAQGHSLDPGRLLPADACLFRKQAGTRIHSAHLTGSDHG</sequence>
<dbReference type="EMBL" id="RBRA01000184">
    <property type="protein sequence ID" value="RMQ22691.1"/>
    <property type="molecule type" value="Genomic_DNA"/>
</dbReference>
<reference evidence="1 2" key="1">
    <citation type="submission" date="2018-08" db="EMBL/GenBank/DDBJ databases">
        <title>Recombination of ecologically and evolutionarily significant loci maintains genetic cohesion in the Pseudomonas syringae species complex.</title>
        <authorList>
            <person name="Dillon M."/>
            <person name="Thakur S."/>
            <person name="Almeida R.N.D."/>
            <person name="Weir B.S."/>
            <person name="Guttman D.S."/>
        </authorList>
    </citation>
    <scope>NUCLEOTIDE SEQUENCE [LARGE SCALE GENOMIC DNA]</scope>
    <source>
        <strain evidence="1 2">ICMP 13052</strain>
    </source>
</reference>
<dbReference type="Proteomes" id="UP000269044">
    <property type="component" value="Unassembled WGS sequence"/>
</dbReference>
<gene>
    <name evidence="1" type="ORF">ALQ08_04848</name>
</gene>
<dbReference type="AlphaFoldDB" id="A0A3M4K1R9"/>
<organism evidence="1 2">
    <name type="scientific">Pseudomonas syringae pv. delphinii</name>
    <dbReference type="NCBI Taxonomy" id="192088"/>
    <lineage>
        <taxon>Bacteria</taxon>
        <taxon>Pseudomonadati</taxon>
        <taxon>Pseudomonadota</taxon>
        <taxon>Gammaproteobacteria</taxon>
        <taxon>Pseudomonadales</taxon>
        <taxon>Pseudomonadaceae</taxon>
        <taxon>Pseudomonas</taxon>
    </lineage>
</organism>
<comment type="caution">
    <text evidence="1">The sequence shown here is derived from an EMBL/GenBank/DDBJ whole genome shotgun (WGS) entry which is preliminary data.</text>
</comment>
<evidence type="ECO:0000313" key="2">
    <source>
        <dbReference type="Proteomes" id="UP000269044"/>
    </source>
</evidence>